<dbReference type="InterPro" id="IPR034081">
    <property type="entry name" value="R3H_AAA"/>
</dbReference>
<feature type="domain" description="R3H" evidence="3">
    <location>
        <begin position="467"/>
        <end position="531"/>
    </location>
</feature>
<comment type="caution">
    <text evidence="4">The sequence shown here is derived from an EMBL/GenBank/DDBJ whole genome shotgun (WGS) entry which is preliminary data.</text>
</comment>
<dbReference type="Gene3D" id="3.30.1370.50">
    <property type="entry name" value="R3H-like domain"/>
    <property type="match status" value="1"/>
</dbReference>
<evidence type="ECO:0000256" key="1">
    <source>
        <dbReference type="ARBA" id="ARBA00022741"/>
    </source>
</evidence>
<dbReference type="InterPro" id="IPR001374">
    <property type="entry name" value="R3H_dom"/>
</dbReference>
<dbReference type="InterPro" id="IPR058670">
    <property type="entry name" value="PTPase_dom"/>
</dbReference>
<dbReference type="GO" id="GO:0003676">
    <property type="term" value="F:nucleic acid binding"/>
    <property type="evidence" value="ECO:0007669"/>
    <property type="project" value="UniProtKB-UniRule"/>
</dbReference>
<protein>
    <submittedName>
        <fullName evidence="4">AAA family ATPase</fullName>
    </submittedName>
</protein>
<dbReference type="CDD" id="cd02645">
    <property type="entry name" value="R3H_AAA"/>
    <property type="match status" value="1"/>
</dbReference>
<dbReference type="PANTHER" id="PTHR20953:SF3">
    <property type="entry name" value="P-LOOP CONTAINING NUCLEOSIDE TRIPHOSPHATE HYDROLASES SUPERFAMILY PROTEIN"/>
    <property type="match status" value="1"/>
</dbReference>
<sequence>MPDGVSVQPAANRRGAGVDVAPRQIHITDNLDLLLKVLPPTVGAALQQQADLDTLLEVVLDLGRRPEARFPGRVLYLNEEYVGHEDIRSVTSRVGAFGKDNRAGIERTLHRISAIRNRQGEIIGLTCRVGRAVVGTVDIVRDVIESGKSILLVGRPGVGKTTLLREAARVMADEFSKRVVVVDTSNEIAGDGDIPHPGIGGARRMQVPHPELQHAVMIEAVENHMPQVIVIDEIGTEAEALAARTIAERGVQLIATAHGNTLDNLLQNPTLSDLVGGIQAVTLSDEEARRRGTQKTVLERKAPPTFDVVIEIQDKDRLAVHHDVATVVDRYLRGAPPRPEIRVRTQEGDVQIEAPAAKIESWAPHGPMAPPAAEDATRPGRKAVRIYPYAVSRNRLERAIRDLRVPAYVSDSLQDADVVLTLKSQERRQPRKLREAVDGGKTLHVLKSNTINQIQGFLRGVFDVEDADEQELALREVEEAISEVLSSTQPVELSPQNSYVRRLQHQLVQRYGLASESRGEEPFRRVVIFPR</sequence>
<dbReference type="InterPro" id="IPR045735">
    <property type="entry name" value="Spore_III_AA_AAA+_ATPase"/>
</dbReference>
<dbReference type="PANTHER" id="PTHR20953">
    <property type="entry name" value="KINASE-RELATED"/>
    <property type="match status" value="1"/>
</dbReference>
<dbReference type="SMART" id="SM00382">
    <property type="entry name" value="AAA"/>
    <property type="match status" value="1"/>
</dbReference>
<dbReference type="Pfam" id="PF01424">
    <property type="entry name" value="R3H"/>
    <property type="match status" value="1"/>
</dbReference>
<dbReference type="SUPFAM" id="SSF52540">
    <property type="entry name" value="P-loop containing nucleoside triphosphate hydrolases"/>
    <property type="match status" value="1"/>
</dbReference>
<gene>
    <name evidence="4" type="ORF">E6G98_09345</name>
</gene>
<dbReference type="EMBL" id="VBAI01000157">
    <property type="protein sequence ID" value="TMJ09532.1"/>
    <property type="molecule type" value="Genomic_DNA"/>
</dbReference>
<dbReference type="CDD" id="cd00009">
    <property type="entry name" value="AAA"/>
    <property type="match status" value="1"/>
</dbReference>
<dbReference type="SMART" id="SM00393">
    <property type="entry name" value="R3H"/>
    <property type="match status" value="1"/>
</dbReference>
<evidence type="ECO:0000259" key="3">
    <source>
        <dbReference type="PROSITE" id="PS51061"/>
    </source>
</evidence>
<organism evidence="4 5">
    <name type="scientific">Candidatus Segetimicrobium genomatis</name>
    <dbReference type="NCBI Taxonomy" id="2569760"/>
    <lineage>
        <taxon>Bacteria</taxon>
        <taxon>Bacillati</taxon>
        <taxon>Candidatus Sysuimicrobiota</taxon>
        <taxon>Candidatus Sysuimicrobiia</taxon>
        <taxon>Candidatus Sysuimicrobiales</taxon>
        <taxon>Candidatus Segetimicrobiaceae</taxon>
        <taxon>Candidatus Segetimicrobium</taxon>
    </lineage>
</organism>
<dbReference type="InterPro" id="IPR027417">
    <property type="entry name" value="P-loop_NTPase"/>
</dbReference>
<dbReference type="InterPro" id="IPR003593">
    <property type="entry name" value="AAA+_ATPase"/>
</dbReference>
<evidence type="ECO:0000313" key="4">
    <source>
        <dbReference type="EMBL" id="TMJ09532.1"/>
    </source>
</evidence>
<dbReference type="Gene3D" id="3.40.50.300">
    <property type="entry name" value="P-loop containing nucleotide triphosphate hydrolases"/>
    <property type="match status" value="1"/>
</dbReference>
<dbReference type="Pfam" id="PF25516">
    <property type="entry name" value="PTPase"/>
    <property type="match status" value="1"/>
</dbReference>
<keyword evidence="1" id="KW-0547">Nucleotide-binding</keyword>
<dbReference type="Proteomes" id="UP000315217">
    <property type="component" value="Unassembled WGS sequence"/>
</dbReference>
<reference evidence="4 5" key="1">
    <citation type="journal article" date="2019" name="Nat. Microbiol.">
        <title>Mediterranean grassland soil C-N compound turnover is dependent on rainfall and depth, and is mediated by genomically divergent microorganisms.</title>
        <authorList>
            <person name="Diamond S."/>
            <person name="Andeer P.F."/>
            <person name="Li Z."/>
            <person name="Crits-Christoph A."/>
            <person name="Burstein D."/>
            <person name="Anantharaman K."/>
            <person name="Lane K.R."/>
            <person name="Thomas B.C."/>
            <person name="Pan C."/>
            <person name="Northen T.R."/>
            <person name="Banfield J.F."/>
        </authorList>
    </citation>
    <scope>NUCLEOTIDE SEQUENCE [LARGE SCALE GENOMIC DNA]</scope>
    <source>
        <strain evidence="4">NP_1</strain>
    </source>
</reference>
<dbReference type="Pfam" id="PF19568">
    <property type="entry name" value="Spore_III_AA"/>
    <property type="match status" value="1"/>
</dbReference>
<dbReference type="AlphaFoldDB" id="A0A537LNK9"/>
<dbReference type="PROSITE" id="PS51061">
    <property type="entry name" value="R3H"/>
    <property type="match status" value="1"/>
</dbReference>
<dbReference type="InterPro" id="IPR036867">
    <property type="entry name" value="R3H_dom_sf"/>
</dbReference>
<evidence type="ECO:0000256" key="2">
    <source>
        <dbReference type="ARBA" id="ARBA00022840"/>
    </source>
</evidence>
<dbReference type="SUPFAM" id="SSF82708">
    <property type="entry name" value="R3H domain"/>
    <property type="match status" value="1"/>
</dbReference>
<accession>A0A537LNK9</accession>
<proteinExistence type="predicted"/>
<dbReference type="GO" id="GO:0005524">
    <property type="term" value="F:ATP binding"/>
    <property type="evidence" value="ECO:0007669"/>
    <property type="project" value="UniProtKB-KW"/>
</dbReference>
<name>A0A537LNK9_9BACT</name>
<evidence type="ECO:0000313" key="5">
    <source>
        <dbReference type="Proteomes" id="UP000315217"/>
    </source>
</evidence>
<keyword evidence="2" id="KW-0067">ATP-binding</keyword>